<name>A0AAD8BDT4_BIOPF</name>
<keyword evidence="10 15" id="KW-0472">Membrane</keyword>
<feature type="coiled-coil region" evidence="13">
    <location>
        <begin position="296"/>
        <end position="330"/>
    </location>
</feature>
<dbReference type="GO" id="GO:0005886">
    <property type="term" value="C:plasma membrane"/>
    <property type="evidence" value="ECO:0007669"/>
    <property type="project" value="UniProtKB-SubCell"/>
</dbReference>
<evidence type="ECO:0000256" key="10">
    <source>
        <dbReference type="ARBA" id="ARBA00023136"/>
    </source>
</evidence>
<keyword evidence="18" id="KW-1185">Reference proteome</keyword>
<evidence type="ECO:0000256" key="2">
    <source>
        <dbReference type="ARBA" id="ARBA00015897"/>
    </source>
</evidence>
<evidence type="ECO:0000256" key="5">
    <source>
        <dbReference type="ARBA" id="ARBA00022692"/>
    </source>
</evidence>
<keyword evidence="6" id="KW-0851">Voltage-gated channel</keyword>
<dbReference type="Pfam" id="PF00520">
    <property type="entry name" value="Ion_trans"/>
    <property type="match status" value="1"/>
</dbReference>
<keyword evidence="9" id="KW-0406">Ion transport</keyword>
<dbReference type="PANTHER" id="PTHR46480:SF1">
    <property type="entry name" value="VOLTAGE-GATED HYDROGEN CHANNEL 1"/>
    <property type="match status" value="1"/>
</dbReference>
<evidence type="ECO:0000259" key="16">
    <source>
        <dbReference type="Pfam" id="PF00520"/>
    </source>
</evidence>
<protein>
    <recommendedName>
        <fullName evidence="2">Voltage-gated hydrogen channel 1</fullName>
    </recommendedName>
    <alternativeName>
        <fullName evidence="12">Hydrogen voltage-gated channel 1</fullName>
    </alternativeName>
</protein>
<feature type="compositionally biased region" description="Acidic residues" evidence="14">
    <location>
        <begin position="55"/>
        <end position="68"/>
    </location>
</feature>
<evidence type="ECO:0000256" key="3">
    <source>
        <dbReference type="ARBA" id="ARBA00022448"/>
    </source>
</evidence>
<dbReference type="PANTHER" id="PTHR46480">
    <property type="entry name" value="F20B24.22"/>
    <property type="match status" value="1"/>
</dbReference>
<dbReference type="Gene3D" id="1.20.120.350">
    <property type="entry name" value="Voltage-gated potassium channels. Chain C"/>
    <property type="match status" value="1"/>
</dbReference>
<evidence type="ECO:0000256" key="8">
    <source>
        <dbReference type="ARBA" id="ARBA00023054"/>
    </source>
</evidence>
<dbReference type="InterPro" id="IPR005821">
    <property type="entry name" value="Ion_trans_dom"/>
</dbReference>
<reference evidence="17" key="1">
    <citation type="journal article" date="2023" name="PLoS Negl. Trop. Dis.">
        <title>A genome sequence for Biomphalaria pfeifferi, the major vector snail for the human-infecting parasite Schistosoma mansoni.</title>
        <authorList>
            <person name="Bu L."/>
            <person name="Lu L."/>
            <person name="Laidemitt M.R."/>
            <person name="Zhang S.M."/>
            <person name="Mutuku M."/>
            <person name="Mkoji G."/>
            <person name="Steinauer M."/>
            <person name="Loker E.S."/>
        </authorList>
    </citation>
    <scope>NUCLEOTIDE SEQUENCE</scope>
    <source>
        <strain evidence="17">KasaAsao</strain>
    </source>
</reference>
<feature type="region of interest" description="Disordered" evidence="14">
    <location>
        <begin position="1"/>
        <end position="77"/>
    </location>
</feature>
<evidence type="ECO:0000256" key="13">
    <source>
        <dbReference type="SAM" id="Coils"/>
    </source>
</evidence>
<keyword evidence="8 13" id="KW-0175">Coiled coil</keyword>
<feature type="domain" description="Ion transport" evidence="16">
    <location>
        <begin position="193"/>
        <end position="282"/>
    </location>
</feature>
<keyword evidence="11" id="KW-0407">Ion channel</keyword>
<evidence type="ECO:0000256" key="4">
    <source>
        <dbReference type="ARBA" id="ARBA00022475"/>
    </source>
</evidence>
<dbReference type="SUPFAM" id="SSF81324">
    <property type="entry name" value="Voltage-gated potassium channels"/>
    <property type="match status" value="1"/>
</dbReference>
<evidence type="ECO:0000256" key="9">
    <source>
        <dbReference type="ARBA" id="ARBA00023065"/>
    </source>
</evidence>
<proteinExistence type="predicted"/>
<feature type="compositionally biased region" description="Basic and acidic residues" evidence="14">
    <location>
        <begin position="23"/>
        <end position="54"/>
    </location>
</feature>
<comment type="caution">
    <text evidence="17">The sequence shown here is derived from an EMBL/GenBank/DDBJ whole genome shotgun (WGS) entry which is preliminary data.</text>
</comment>
<evidence type="ECO:0000256" key="11">
    <source>
        <dbReference type="ARBA" id="ARBA00023303"/>
    </source>
</evidence>
<organism evidence="17 18">
    <name type="scientific">Biomphalaria pfeifferi</name>
    <name type="common">Bloodfluke planorb</name>
    <name type="synonym">Freshwater snail</name>
    <dbReference type="NCBI Taxonomy" id="112525"/>
    <lineage>
        <taxon>Eukaryota</taxon>
        <taxon>Metazoa</taxon>
        <taxon>Spiralia</taxon>
        <taxon>Lophotrochozoa</taxon>
        <taxon>Mollusca</taxon>
        <taxon>Gastropoda</taxon>
        <taxon>Heterobranchia</taxon>
        <taxon>Euthyneura</taxon>
        <taxon>Panpulmonata</taxon>
        <taxon>Hygrophila</taxon>
        <taxon>Lymnaeoidea</taxon>
        <taxon>Planorbidae</taxon>
        <taxon>Biomphalaria</taxon>
    </lineage>
</organism>
<dbReference type="Proteomes" id="UP001233172">
    <property type="component" value="Unassembled WGS sequence"/>
</dbReference>
<feature type="transmembrane region" description="Helical" evidence="15">
    <location>
        <begin position="237"/>
        <end position="262"/>
    </location>
</feature>
<sequence>MANSRDRHGAKENLLEMGGNNGVHRENENMRLERKKMETVILNDDRSPSDHGEGLEEPLEENSDDSDSVAESHVSHNIDPNSFKGKLAAFLKTNVIQYSVVALVIADLVVIVLELLIEMEIIVFPENAPDSKHNSSSFQVNFLNHTGGHTHITPHGEAAQEEHQDQPNLWNSSLDGYNSTGNSSHHGVQHHHHHTNKEKAEHVLHALSLAILSIFMVEVSLKIFIEGKHLLKQPAEVFDAIVVIVSFTLDVVFSFVSVTSVAQDAAGFMVILRLWRVTRIINGVILSVKLDAKKKIDAMKRSLRHSEHENKKLRSKVEKLERKLKVLREKSRVNDPRELKSLKKERSVDNQVNEINSPGSFIFENNLHEIELRDLSDKI</sequence>
<evidence type="ECO:0000256" key="15">
    <source>
        <dbReference type="SAM" id="Phobius"/>
    </source>
</evidence>
<dbReference type="InterPro" id="IPR027359">
    <property type="entry name" value="Volt_channel_dom_sf"/>
</dbReference>
<evidence type="ECO:0000256" key="14">
    <source>
        <dbReference type="SAM" id="MobiDB-lite"/>
    </source>
</evidence>
<gene>
    <name evidence="17" type="ORF">Bpfe_017839</name>
</gene>
<dbReference type="InterPro" id="IPR031846">
    <property type="entry name" value="Hvcn1"/>
</dbReference>
<evidence type="ECO:0000256" key="1">
    <source>
        <dbReference type="ARBA" id="ARBA00004651"/>
    </source>
</evidence>
<accession>A0AAD8BDT4</accession>
<evidence type="ECO:0000313" key="18">
    <source>
        <dbReference type="Proteomes" id="UP001233172"/>
    </source>
</evidence>
<keyword evidence="4" id="KW-1003">Cell membrane</keyword>
<dbReference type="AlphaFoldDB" id="A0AAD8BDT4"/>
<feature type="transmembrane region" description="Helical" evidence="15">
    <location>
        <begin position="95"/>
        <end position="117"/>
    </location>
</feature>
<evidence type="ECO:0000256" key="12">
    <source>
        <dbReference type="ARBA" id="ARBA00031989"/>
    </source>
</evidence>
<keyword evidence="5 15" id="KW-0812">Transmembrane</keyword>
<keyword evidence="3" id="KW-0813">Transport</keyword>
<reference evidence="17" key="2">
    <citation type="submission" date="2023-04" db="EMBL/GenBank/DDBJ databases">
        <authorList>
            <person name="Bu L."/>
            <person name="Lu L."/>
            <person name="Laidemitt M.R."/>
            <person name="Zhang S.M."/>
            <person name="Mutuku M."/>
            <person name="Mkoji G."/>
            <person name="Steinauer M."/>
            <person name="Loker E.S."/>
        </authorList>
    </citation>
    <scope>NUCLEOTIDE SEQUENCE</scope>
    <source>
        <strain evidence="17">KasaAsao</strain>
        <tissue evidence="17">Whole Snail</tissue>
    </source>
</reference>
<dbReference type="EMBL" id="JASAOG010000092">
    <property type="protein sequence ID" value="KAK0052723.1"/>
    <property type="molecule type" value="Genomic_DNA"/>
</dbReference>
<evidence type="ECO:0000313" key="17">
    <source>
        <dbReference type="EMBL" id="KAK0052723.1"/>
    </source>
</evidence>
<keyword evidence="7 15" id="KW-1133">Transmembrane helix</keyword>
<feature type="compositionally biased region" description="Basic and acidic residues" evidence="14">
    <location>
        <begin position="1"/>
        <end position="14"/>
    </location>
</feature>
<feature type="transmembrane region" description="Helical" evidence="15">
    <location>
        <begin position="203"/>
        <end position="225"/>
    </location>
</feature>
<dbReference type="GO" id="GO:0030171">
    <property type="term" value="F:voltage-gated proton channel activity"/>
    <property type="evidence" value="ECO:0007669"/>
    <property type="project" value="InterPro"/>
</dbReference>
<evidence type="ECO:0000256" key="7">
    <source>
        <dbReference type="ARBA" id="ARBA00022989"/>
    </source>
</evidence>
<dbReference type="GO" id="GO:0034702">
    <property type="term" value="C:monoatomic ion channel complex"/>
    <property type="evidence" value="ECO:0007669"/>
    <property type="project" value="UniProtKB-KW"/>
</dbReference>
<evidence type="ECO:0000256" key="6">
    <source>
        <dbReference type="ARBA" id="ARBA00022882"/>
    </source>
</evidence>
<comment type="subcellular location">
    <subcellularLocation>
        <location evidence="1">Cell membrane</location>
        <topology evidence="1">Multi-pass membrane protein</topology>
    </subcellularLocation>
</comment>